<feature type="compositionally biased region" description="Polar residues" evidence="1">
    <location>
        <begin position="130"/>
        <end position="154"/>
    </location>
</feature>
<feature type="region of interest" description="Disordered" evidence="1">
    <location>
        <begin position="106"/>
        <end position="154"/>
    </location>
</feature>
<evidence type="ECO:0000259" key="2">
    <source>
        <dbReference type="PROSITE" id="PS51782"/>
    </source>
</evidence>
<dbReference type="AlphaFoldDB" id="A0A0B6ZJL8"/>
<feature type="domain" description="LysM" evidence="2">
    <location>
        <begin position="42"/>
        <end position="86"/>
    </location>
</feature>
<feature type="region of interest" description="Disordered" evidence="1">
    <location>
        <begin position="195"/>
        <end position="253"/>
    </location>
</feature>
<dbReference type="Gene3D" id="3.10.350.10">
    <property type="entry name" value="LysM domain"/>
    <property type="match status" value="1"/>
</dbReference>
<dbReference type="Pfam" id="PF01476">
    <property type="entry name" value="LysM"/>
    <property type="match status" value="1"/>
</dbReference>
<feature type="non-terminal residue" evidence="3">
    <location>
        <position position="253"/>
    </location>
</feature>
<accession>A0A0B6ZJL8</accession>
<gene>
    <name evidence="3" type="primary">ORF67407</name>
</gene>
<protein>
    <recommendedName>
        <fullName evidence="2">LysM domain-containing protein</fullName>
    </recommendedName>
</protein>
<dbReference type="CDD" id="cd00118">
    <property type="entry name" value="LysM"/>
    <property type="match status" value="1"/>
</dbReference>
<dbReference type="InterPro" id="IPR018392">
    <property type="entry name" value="LysM"/>
</dbReference>
<sequence>MTTDNSSEKQGLQQSLRSQMGYGTAALTAATIKTTPKTRRFISRQLLPADTLMRIALKYGVTVQDLKKENKIWNNDHLFLRETILIPLTSDNENILEENDTIVVYDGNTSSTASPSSSHSHLPNGEDAGPTSSSQPQHNGASTSTAEKTISTSTPSDFFSKYDTNIAQLKGDVAKMEQNAAYLDEIINAEPLSLSTRTDSKLSHRDSSSSTSSASERRGRYLSDEDSNSSPVLPMRSLTSNKHVKSAIENLEQ</sequence>
<dbReference type="PANTHER" id="PTHR20932">
    <property type="entry name" value="LYSM AND PUTATIVE PEPTIDOGLYCAN-BINDING DOMAIN-CONTAINING PROTEIN"/>
    <property type="match status" value="1"/>
</dbReference>
<dbReference type="SMART" id="SM00257">
    <property type="entry name" value="LysM"/>
    <property type="match status" value="1"/>
</dbReference>
<evidence type="ECO:0000256" key="1">
    <source>
        <dbReference type="SAM" id="MobiDB-lite"/>
    </source>
</evidence>
<name>A0A0B6ZJL8_9EUPU</name>
<dbReference type="InterPro" id="IPR036779">
    <property type="entry name" value="LysM_dom_sf"/>
</dbReference>
<dbReference type="EMBL" id="HACG01021853">
    <property type="protein sequence ID" value="CEK68718.1"/>
    <property type="molecule type" value="Transcribed_RNA"/>
</dbReference>
<dbReference type="PROSITE" id="PS51782">
    <property type="entry name" value="LYSM"/>
    <property type="match status" value="1"/>
</dbReference>
<reference evidence="3" key="1">
    <citation type="submission" date="2014-12" db="EMBL/GenBank/DDBJ databases">
        <title>Insight into the proteome of Arion vulgaris.</title>
        <authorList>
            <person name="Aradska J."/>
            <person name="Bulat T."/>
            <person name="Smidak R."/>
            <person name="Sarate P."/>
            <person name="Gangsoo J."/>
            <person name="Sialana F."/>
            <person name="Bilban M."/>
            <person name="Lubec G."/>
        </authorList>
    </citation>
    <scope>NUCLEOTIDE SEQUENCE</scope>
    <source>
        <tissue evidence="3">Skin</tissue>
    </source>
</reference>
<feature type="compositionally biased region" description="Low complexity" evidence="1">
    <location>
        <begin position="109"/>
        <end position="121"/>
    </location>
</feature>
<dbReference type="InterPro" id="IPR045030">
    <property type="entry name" value="LYSM1-4"/>
</dbReference>
<proteinExistence type="predicted"/>
<dbReference type="SUPFAM" id="SSF54106">
    <property type="entry name" value="LysM domain"/>
    <property type="match status" value="1"/>
</dbReference>
<feature type="compositionally biased region" description="Basic and acidic residues" evidence="1">
    <location>
        <begin position="198"/>
        <end position="207"/>
    </location>
</feature>
<dbReference type="PANTHER" id="PTHR20932:SF8">
    <property type="entry name" value="LD22649P"/>
    <property type="match status" value="1"/>
</dbReference>
<organism evidence="3">
    <name type="scientific">Arion vulgaris</name>
    <dbReference type="NCBI Taxonomy" id="1028688"/>
    <lineage>
        <taxon>Eukaryota</taxon>
        <taxon>Metazoa</taxon>
        <taxon>Spiralia</taxon>
        <taxon>Lophotrochozoa</taxon>
        <taxon>Mollusca</taxon>
        <taxon>Gastropoda</taxon>
        <taxon>Heterobranchia</taxon>
        <taxon>Euthyneura</taxon>
        <taxon>Panpulmonata</taxon>
        <taxon>Eupulmonata</taxon>
        <taxon>Stylommatophora</taxon>
        <taxon>Helicina</taxon>
        <taxon>Arionoidea</taxon>
        <taxon>Arionidae</taxon>
        <taxon>Arion</taxon>
    </lineage>
</organism>
<evidence type="ECO:0000313" key="3">
    <source>
        <dbReference type="EMBL" id="CEK68718.1"/>
    </source>
</evidence>